<name>A0A835J0X2_9ROSI</name>
<dbReference type="OrthoDB" id="857357at2759"/>
<dbReference type="Proteomes" id="UP000657918">
    <property type="component" value="Unassembled WGS sequence"/>
</dbReference>
<dbReference type="EMBL" id="JADGMS010000019">
    <property type="protein sequence ID" value="KAF9660809.1"/>
    <property type="molecule type" value="Genomic_DNA"/>
</dbReference>
<evidence type="ECO:0000313" key="2">
    <source>
        <dbReference type="EMBL" id="KAF9660809.1"/>
    </source>
</evidence>
<feature type="region of interest" description="Disordered" evidence="1">
    <location>
        <begin position="114"/>
        <end position="148"/>
    </location>
</feature>
<gene>
    <name evidence="2" type="ORF">SADUNF_Sadunf19G0002300</name>
    <name evidence="3" type="ORF">SADUNF_Sadunf19G0029200</name>
</gene>
<reference evidence="3 4" key="1">
    <citation type="submission" date="2020-10" db="EMBL/GenBank/DDBJ databases">
        <title>Plant Genome Project.</title>
        <authorList>
            <person name="Zhang R.-G."/>
        </authorList>
    </citation>
    <scope>NUCLEOTIDE SEQUENCE [LARGE SCALE GENOMIC DNA]</scope>
    <source>
        <strain evidence="3">FAFU-HL-1</strain>
        <tissue evidence="3">Leaf</tissue>
    </source>
</reference>
<evidence type="ECO:0000256" key="1">
    <source>
        <dbReference type="SAM" id="MobiDB-lite"/>
    </source>
</evidence>
<dbReference type="AlphaFoldDB" id="A0A835J0X2"/>
<accession>A0A835J0X2</accession>
<protein>
    <submittedName>
        <fullName evidence="3">Uncharacterized protein</fullName>
    </submittedName>
</protein>
<organism evidence="3 4">
    <name type="scientific">Salix dunnii</name>
    <dbReference type="NCBI Taxonomy" id="1413687"/>
    <lineage>
        <taxon>Eukaryota</taxon>
        <taxon>Viridiplantae</taxon>
        <taxon>Streptophyta</taxon>
        <taxon>Embryophyta</taxon>
        <taxon>Tracheophyta</taxon>
        <taxon>Spermatophyta</taxon>
        <taxon>Magnoliopsida</taxon>
        <taxon>eudicotyledons</taxon>
        <taxon>Gunneridae</taxon>
        <taxon>Pentapetalae</taxon>
        <taxon>rosids</taxon>
        <taxon>fabids</taxon>
        <taxon>Malpighiales</taxon>
        <taxon>Salicaceae</taxon>
        <taxon>Saliceae</taxon>
        <taxon>Salix</taxon>
    </lineage>
</organism>
<proteinExistence type="predicted"/>
<comment type="caution">
    <text evidence="3">The sequence shown here is derived from an EMBL/GenBank/DDBJ whole genome shotgun (WGS) entry which is preliminary data.</text>
</comment>
<feature type="compositionally biased region" description="Basic and acidic residues" evidence="1">
    <location>
        <begin position="135"/>
        <end position="148"/>
    </location>
</feature>
<evidence type="ECO:0000313" key="3">
    <source>
        <dbReference type="EMBL" id="KAF9661066.1"/>
    </source>
</evidence>
<keyword evidence="4" id="KW-1185">Reference proteome</keyword>
<evidence type="ECO:0000313" key="4">
    <source>
        <dbReference type="Proteomes" id="UP000657918"/>
    </source>
</evidence>
<sequence length="194" mass="21593">MMDALESELLDLKSLEHVYVLTGHQTILLRLASLDYLQQHGTRTASSVLTNQGKIIGYELTIIIHNSIFGVRVLPGKTSLAPLSDTFKLDFDDEKVDVIVSEINPSLCPCLSSTKHSKDTTLSSGTEDEDTQTINDDKAISSDEPHPRKADVDDFEIIIHQCLGRFAIFDPNAATNMPVHPLFLFPEIIEFEIQ</sequence>
<dbReference type="EMBL" id="JADGMS010000019">
    <property type="protein sequence ID" value="KAF9661066.1"/>
    <property type="molecule type" value="Genomic_DNA"/>
</dbReference>